<dbReference type="PANTHER" id="PTHR10869:SF246">
    <property type="entry name" value="TRANSMEMBRANE PROLYL 4-HYDROXYLASE"/>
    <property type="match status" value="1"/>
</dbReference>
<evidence type="ECO:0000256" key="7">
    <source>
        <dbReference type="SAM" id="MobiDB-lite"/>
    </source>
</evidence>
<gene>
    <name evidence="9" type="ORF">EC912_103344</name>
</gene>
<feature type="domain" description="Fe2OG dioxygenase" evidence="8">
    <location>
        <begin position="179"/>
        <end position="288"/>
    </location>
</feature>
<keyword evidence="6" id="KW-0408">Iron</keyword>
<keyword evidence="2" id="KW-0479">Metal-binding</keyword>
<evidence type="ECO:0000256" key="3">
    <source>
        <dbReference type="ARBA" id="ARBA00022896"/>
    </source>
</evidence>
<keyword evidence="3" id="KW-0847">Vitamin C</keyword>
<dbReference type="PANTHER" id="PTHR10869">
    <property type="entry name" value="PROLYL 4-HYDROXYLASE ALPHA SUBUNIT"/>
    <property type="match status" value="1"/>
</dbReference>
<dbReference type="AlphaFoldDB" id="A0A4R3YPN0"/>
<dbReference type="Pfam" id="PF13640">
    <property type="entry name" value="2OG-FeII_Oxy_3"/>
    <property type="match status" value="1"/>
</dbReference>
<dbReference type="InterPro" id="IPR006620">
    <property type="entry name" value="Pro_4_hyd_alph"/>
</dbReference>
<protein>
    <submittedName>
        <fullName evidence="9">Prolyl 4-hydroxylase</fullName>
    </submittedName>
</protein>
<dbReference type="InterPro" id="IPR045054">
    <property type="entry name" value="P4HA-like"/>
</dbReference>
<organism evidence="9 10">
    <name type="scientific">Luteibacter rhizovicinus</name>
    <dbReference type="NCBI Taxonomy" id="242606"/>
    <lineage>
        <taxon>Bacteria</taxon>
        <taxon>Pseudomonadati</taxon>
        <taxon>Pseudomonadota</taxon>
        <taxon>Gammaproteobacteria</taxon>
        <taxon>Lysobacterales</taxon>
        <taxon>Rhodanobacteraceae</taxon>
        <taxon>Luteibacter</taxon>
    </lineage>
</organism>
<keyword evidence="5" id="KW-0560">Oxidoreductase</keyword>
<comment type="cofactor">
    <cofactor evidence="1">
        <name>L-ascorbate</name>
        <dbReference type="ChEBI" id="CHEBI:38290"/>
    </cofactor>
</comment>
<evidence type="ECO:0000256" key="1">
    <source>
        <dbReference type="ARBA" id="ARBA00001961"/>
    </source>
</evidence>
<dbReference type="InterPro" id="IPR005123">
    <property type="entry name" value="Oxoglu/Fe-dep_dioxygenase_dom"/>
</dbReference>
<evidence type="ECO:0000256" key="6">
    <source>
        <dbReference type="ARBA" id="ARBA00023004"/>
    </source>
</evidence>
<evidence type="ECO:0000256" key="4">
    <source>
        <dbReference type="ARBA" id="ARBA00022964"/>
    </source>
</evidence>
<dbReference type="GO" id="GO:0004656">
    <property type="term" value="F:procollagen-proline 4-dioxygenase activity"/>
    <property type="evidence" value="ECO:0007669"/>
    <property type="project" value="TreeGrafter"/>
</dbReference>
<comment type="caution">
    <text evidence="9">The sequence shown here is derived from an EMBL/GenBank/DDBJ whole genome shotgun (WGS) entry which is preliminary data.</text>
</comment>
<evidence type="ECO:0000256" key="2">
    <source>
        <dbReference type="ARBA" id="ARBA00022723"/>
    </source>
</evidence>
<dbReference type="Proteomes" id="UP000295645">
    <property type="component" value="Unassembled WGS sequence"/>
</dbReference>
<sequence>MRFAREWAPWLAEAGKAGRSARDLLAEMARERLDETAAREVIEEFFARLTGAPAPWQRAPLRSLGKGPADEAGAFDTDSRMPSGHVIHAVDRDVRVLTRVKRPIIAVLDNVLSAQECDRMRSMGRPKLSRSKVMNTQTGDEMVMDIRTSEGCYFERGGNELIRRIEARASAIMGMAPEHGEPLQLVRYRAGGEYVPHCDFFPLDSPGSDAHLAIGGQRVSTLIMYLCDVQSGGETVFPEIGFSYVPRKGQALYFEYTDATGASDPLSLHAGAPLGSGEKWILTKWMRERACVY</sequence>
<dbReference type="PROSITE" id="PS51471">
    <property type="entry name" value="FE2OG_OXY"/>
    <property type="match status" value="1"/>
</dbReference>
<keyword evidence="4" id="KW-0223">Dioxygenase</keyword>
<feature type="region of interest" description="Disordered" evidence="7">
    <location>
        <begin position="59"/>
        <end position="80"/>
    </location>
</feature>
<name>A0A4R3YPN0_9GAMM</name>
<dbReference type="GO" id="GO:0031418">
    <property type="term" value="F:L-ascorbic acid binding"/>
    <property type="evidence" value="ECO:0007669"/>
    <property type="project" value="UniProtKB-KW"/>
</dbReference>
<dbReference type="GO" id="GO:0005506">
    <property type="term" value="F:iron ion binding"/>
    <property type="evidence" value="ECO:0007669"/>
    <property type="project" value="InterPro"/>
</dbReference>
<proteinExistence type="predicted"/>
<evidence type="ECO:0000256" key="5">
    <source>
        <dbReference type="ARBA" id="ARBA00023002"/>
    </source>
</evidence>
<reference evidence="9 10" key="1">
    <citation type="submission" date="2019-03" db="EMBL/GenBank/DDBJ databases">
        <title>Above-ground endophytic microbial communities from plants in different locations in the United States.</title>
        <authorList>
            <person name="Frank C."/>
        </authorList>
    </citation>
    <scope>NUCLEOTIDE SEQUENCE [LARGE SCALE GENOMIC DNA]</scope>
    <source>
        <strain evidence="9 10">LP_13_YM</strain>
    </source>
</reference>
<keyword evidence="10" id="KW-1185">Reference proteome</keyword>
<evidence type="ECO:0000259" key="8">
    <source>
        <dbReference type="PROSITE" id="PS51471"/>
    </source>
</evidence>
<evidence type="ECO:0000313" key="9">
    <source>
        <dbReference type="EMBL" id="TCV94855.1"/>
    </source>
</evidence>
<dbReference type="SMART" id="SM00702">
    <property type="entry name" value="P4Hc"/>
    <property type="match status" value="1"/>
</dbReference>
<evidence type="ECO:0000313" key="10">
    <source>
        <dbReference type="Proteomes" id="UP000295645"/>
    </source>
</evidence>
<dbReference type="EMBL" id="SMCS01000003">
    <property type="protein sequence ID" value="TCV94855.1"/>
    <property type="molecule type" value="Genomic_DNA"/>
</dbReference>
<dbReference type="InterPro" id="IPR044862">
    <property type="entry name" value="Pro_4_hyd_alph_FE2OG_OXY"/>
</dbReference>
<dbReference type="Gene3D" id="2.60.120.620">
    <property type="entry name" value="q2cbj1_9rhob like domain"/>
    <property type="match status" value="1"/>
</dbReference>
<accession>A0A4R3YPN0</accession>